<reference evidence="2 3" key="2">
    <citation type="journal article" date="2022" name="Mar. Drugs">
        <title>Bioassay-Guided Fractionation Leads to the Detection of Cholic Acid Generated by the Rare Thalassomonas sp.</title>
        <authorList>
            <person name="Pheiffer F."/>
            <person name="Schneider Y.K."/>
            <person name="Hansen E.H."/>
            <person name="Andersen J.H."/>
            <person name="Isaksson J."/>
            <person name="Busche T."/>
            <person name="R C."/>
            <person name="Kalinowski J."/>
            <person name="Zyl L.V."/>
            <person name="Trindade M."/>
        </authorList>
    </citation>
    <scope>NUCLEOTIDE SEQUENCE [LARGE SCALE GENOMIC DNA]</scope>
    <source>
        <strain evidence="2 3">A5K-106</strain>
    </source>
</reference>
<name>A0AAF0C3Z9_9GAMM</name>
<accession>A0AAF0C3Z9</accession>
<dbReference type="SUPFAM" id="SSF50341">
    <property type="entry name" value="CheW-like"/>
    <property type="match status" value="1"/>
</dbReference>
<dbReference type="GO" id="GO:0005829">
    <property type="term" value="C:cytosol"/>
    <property type="evidence" value="ECO:0007669"/>
    <property type="project" value="TreeGrafter"/>
</dbReference>
<dbReference type="Gene3D" id="2.40.50.180">
    <property type="entry name" value="CheA-289, Domain 4"/>
    <property type="match status" value="1"/>
</dbReference>
<protein>
    <submittedName>
        <fullName evidence="2">Chemotaxis protein CheW</fullName>
    </submittedName>
</protein>
<dbReference type="Gene3D" id="2.30.30.40">
    <property type="entry name" value="SH3 Domains"/>
    <property type="match status" value="1"/>
</dbReference>
<dbReference type="InterPro" id="IPR036061">
    <property type="entry name" value="CheW-like_dom_sf"/>
</dbReference>
<evidence type="ECO:0000313" key="3">
    <source>
        <dbReference type="Proteomes" id="UP000032568"/>
    </source>
</evidence>
<dbReference type="GO" id="GO:0007165">
    <property type="term" value="P:signal transduction"/>
    <property type="evidence" value="ECO:0007669"/>
    <property type="project" value="InterPro"/>
</dbReference>
<dbReference type="PANTHER" id="PTHR22617:SF41">
    <property type="entry name" value="CHEMOTAXIS SIGNAL TRANSDUCTION SYSTEM ADAPTOR PROTEIN CHEW"/>
    <property type="match status" value="1"/>
</dbReference>
<dbReference type="EMBL" id="CP059735">
    <property type="protein sequence ID" value="WDE00088.1"/>
    <property type="molecule type" value="Genomic_DNA"/>
</dbReference>
<dbReference type="PROSITE" id="PS50851">
    <property type="entry name" value="CHEW"/>
    <property type="match status" value="1"/>
</dbReference>
<dbReference type="AlphaFoldDB" id="A0AAF0C3Z9"/>
<dbReference type="GO" id="GO:0006935">
    <property type="term" value="P:chemotaxis"/>
    <property type="evidence" value="ECO:0007669"/>
    <property type="project" value="InterPro"/>
</dbReference>
<dbReference type="InterPro" id="IPR039315">
    <property type="entry name" value="CheW"/>
</dbReference>
<evidence type="ECO:0000259" key="1">
    <source>
        <dbReference type="PROSITE" id="PS50851"/>
    </source>
</evidence>
<dbReference type="Proteomes" id="UP000032568">
    <property type="component" value="Chromosome"/>
</dbReference>
<dbReference type="InterPro" id="IPR002545">
    <property type="entry name" value="CheW-lke_dom"/>
</dbReference>
<dbReference type="PANTHER" id="PTHR22617">
    <property type="entry name" value="CHEMOTAXIS SENSOR HISTIDINE KINASE-RELATED"/>
    <property type="match status" value="1"/>
</dbReference>
<evidence type="ECO:0000313" key="2">
    <source>
        <dbReference type="EMBL" id="WDE00088.1"/>
    </source>
</evidence>
<dbReference type="SMART" id="SM00260">
    <property type="entry name" value="CheW"/>
    <property type="match status" value="1"/>
</dbReference>
<proteinExistence type="predicted"/>
<keyword evidence="3" id="KW-1185">Reference proteome</keyword>
<dbReference type="Pfam" id="PF01584">
    <property type="entry name" value="CheW"/>
    <property type="match status" value="1"/>
</dbReference>
<feature type="domain" description="CheW-like" evidence="1">
    <location>
        <begin position="16"/>
        <end position="160"/>
    </location>
</feature>
<dbReference type="RefSeq" id="WP_044834767.1">
    <property type="nucleotide sequence ID" value="NZ_CP059735.1"/>
</dbReference>
<reference evidence="2 3" key="1">
    <citation type="journal article" date="2015" name="Genome Announc.">
        <title>Draft Genome Sequences of Marine Isolates of Thalassomonas viridans and Thalassomonas actiniarum.</title>
        <authorList>
            <person name="Olonade I."/>
            <person name="van Zyl L.J."/>
            <person name="Trindade M."/>
        </authorList>
    </citation>
    <scope>NUCLEOTIDE SEQUENCE [LARGE SCALE GENOMIC DNA]</scope>
    <source>
        <strain evidence="2 3">A5K-106</strain>
    </source>
</reference>
<dbReference type="KEGG" id="tact:SG35_005380"/>
<dbReference type="CDD" id="cd00732">
    <property type="entry name" value="CheW"/>
    <property type="match status" value="1"/>
</dbReference>
<organism evidence="2 3">
    <name type="scientific">Thalassomonas actiniarum</name>
    <dbReference type="NCBI Taxonomy" id="485447"/>
    <lineage>
        <taxon>Bacteria</taxon>
        <taxon>Pseudomonadati</taxon>
        <taxon>Pseudomonadota</taxon>
        <taxon>Gammaproteobacteria</taxon>
        <taxon>Alteromonadales</taxon>
        <taxon>Colwelliaceae</taxon>
        <taxon>Thalassomonas</taxon>
    </lineage>
</organism>
<sequence length="190" mass="21131">MSEHESHQREEAVVSCDQFLTFSLGDDEYGLDILSIKEIIEYVELTRIPLMPDFIRGVLNLRGLVVPIIDLLARFGNEPAQTSRRSCFVIVELATDEGPLEVGMLVDGVNDVVEISSDNIEPPPSFGNQIRADFIFGMGKIAGHFIVLLQINKVLSIDELSMLSEINQSVDQACKASQSELAQQQDHEKE</sequence>
<gene>
    <name evidence="2" type="ORF">SG35_005380</name>
</gene>